<feature type="transmembrane region" description="Helical" evidence="2">
    <location>
        <begin position="168"/>
        <end position="183"/>
    </location>
</feature>
<dbReference type="EMBL" id="JBFOLJ010000016">
    <property type="protein sequence ID" value="KAL2468811.1"/>
    <property type="molecule type" value="Genomic_DNA"/>
</dbReference>
<organism evidence="3 4">
    <name type="scientific">Forsythia ovata</name>
    <dbReference type="NCBI Taxonomy" id="205694"/>
    <lineage>
        <taxon>Eukaryota</taxon>
        <taxon>Viridiplantae</taxon>
        <taxon>Streptophyta</taxon>
        <taxon>Embryophyta</taxon>
        <taxon>Tracheophyta</taxon>
        <taxon>Spermatophyta</taxon>
        <taxon>Magnoliopsida</taxon>
        <taxon>eudicotyledons</taxon>
        <taxon>Gunneridae</taxon>
        <taxon>Pentapetalae</taxon>
        <taxon>asterids</taxon>
        <taxon>lamiids</taxon>
        <taxon>Lamiales</taxon>
        <taxon>Oleaceae</taxon>
        <taxon>Forsythieae</taxon>
        <taxon>Forsythia</taxon>
    </lineage>
</organism>
<protein>
    <submittedName>
        <fullName evidence="3">Uncharacterized protein</fullName>
    </submittedName>
</protein>
<evidence type="ECO:0000256" key="2">
    <source>
        <dbReference type="SAM" id="Phobius"/>
    </source>
</evidence>
<accession>A0ABD1PY36</accession>
<sequence>MESHGVGAGHGGGDPEIENVDVGVGSVGGEVAGGDIIGSSGGGAGGGVETPTVDSEIELTPLITRQRRNPSRNVRSPGDNVGGGGGNSEADDVIADLKVKWFLLLAALLFASLIWFSVLLGNHFIEIKRFPEILKGLGADSLIFIASVVICVLIRFIMRFLKKRPKKLQFVTVIIVFLGHSYLTHVCLTKEEQYFKEDSVDPLLQAMILQFIGVAIDTGMNSQITYYKEKAIWMGAVAFIGFVTAMVPKANEDFVEDSIYALAPLLNNLFNR</sequence>
<dbReference type="AlphaFoldDB" id="A0ABD1PY36"/>
<feature type="transmembrane region" description="Helical" evidence="2">
    <location>
        <begin position="203"/>
        <end position="219"/>
    </location>
</feature>
<gene>
    <name evidence="3" type="ORF">Fot_50387</name>
</gene>
<keyword evidence="4" id="KW-1185">Reference proteome</keyword>
<feature type="transmembrane region" description="Helical" evidence="2">
    <location>
        <begin position="137"/>
        <end position="156"/>
    </location>
</feature>
<feature type="compositionally biased region" description="Gly residues" evidence="1">
    <location>
        <begin position="1"/>
        <end position="14"/>
    </location>
</feature>
<name>A0ABD1PY36_9LAMI</name>
<keyword evidence="2" id="KW-0472">Membrane</keyword>
<evidence type="ECO:0000313" key="3">
    <source>
        <dbReference type="EMBL" id="KAL2468811.1"/>
    </source>
</evidence>
<feature type="region of interest" description="Disordered" evidence="1">
    <location>
        <begin position="66"/>
        <end position="86"/>
    </location>
</feature>
<feature type="transmembrane region" description="Helical" evidence="2">
    <location>
        <begin position="231"/>
        <end position="248"/>
    </location>
</feature>
<comment type="caution">
    <text evidence="3">The sequence shown here is derived from an EMBL/GenBank/DDBJ whole genome shotgun (WGS) entry which is preliminary data.</text>
</comment>
<feature type="region of interest" description="Disordered" evidence="1">
    <location>
        <begin position="1"/>
        <end position="21"/>
    </location>
</feature>
<keyword evidence="2" id="KW-1133">Transmembrane helix</keyword>
<keyword evidence="2" id="KW-0812">Transmembrane</keyword>
<feature type="transmembrane region" description="Helical" evidence="2">
    <location>
        <begin position="101"/>
        <end position="125"/>
    </location>
</feature>
<dbReference type="Proteomes" id="UP001604277">
    <property type="component" value="Unassembled WGS sequence"/>
</dbReference>
<proteinExistence type="predicted"/>
<evidence type="ECO:0000313" key="4">
    <source>
        <dbReference type="Proteomes" id="UP001604277"/>
    </source>
</evidence>
<reference evidence="4" key="1">
    <citation type="submission" date="2024-07" db="EMBL/GenBank/DDBJ databases">
        <title>Two chromosome-level genome assemblies of Korean endemic species Abeliophyllum distichum and Forsythia ovata (Oleaceae).</title>
        <authorList>
            <person name="Jang H."/>
        </authorList>
    </citation>
    <scope>NUCLEOTIDE SEQUENCE [LARGE SCALE GENOMIC DNA]</scope>
</reference>
<evidence type="ECO:0000256" key="1">
    <source>
        <dbReference type="SAM" id="MobiDB-lite"/>
    </source>
</evidence>